<keyword evidence="5 8" id="KW-0125">Carotenoid biosynthesis</keyword>
<evidence type="ECO:0000256" key="2">
    <source>
        <dbReference type="ARBA" id="ARBA00004829"/>
    </source>
</evidence>
<feature type="non-terminal residue" evidence="11">
    <location>
        <position position="1"/>
    </location>
</feature>
<dbReference type="PANTHER" id="PTHR43734:SF1">
    <property type="entry name" value="PHYTOENE DESATURASE"/>
    <property type="match status" value="1"/>
</dbReference>
<dbReference type="PANTHER" id="PTHR43734">
    <property type="entry name" value="PHYTOENE DESATURASE"/>
    <property type="match status" value="1"/>
</dbReference>
<evidence type="ECO:0000256" key="9">
    <source>
        <dbReference type="SAM" id="Phobius"/>
    </source>
</evidence>
<evidence type="ECO:0000256" key="8">
    <source>
        <dbReference type="RuleBase" id="RU362075"/>
    </source>
</evidence>
<dbReference type="GO" id="GO:0016117">
    <property type="term" value="P:carotenoid biosynthetic process"/>
    <property type="evidence" value="ECO:0007669"/>
    <property type="project" value="UniProtKB-KW"/>
</dbReference>
<dbReference type="FunFam" id="3.50.50.60:FF:000171">
    <property type="entry name" value="zeta-carotene-forming phytoene desaturase"/>
    <property type="match status" value="1"/>
</dbReference>
<evidence type="ECO:0000256" key="5">
    <source>
        <dbReference type="ARBA" id="ARBA00022746"/>
    </source>
</evidence>
<evidence type="ECO:0000256" key="3">
    <source>
        <dbReference type="ARBA" id="ARBA00006046"/>
    </source>
</evidence>
<dbReference type="InterPro" id="IPR036188">
    <property type="entry name" value="FAD/NAD-bd_sf"/>
</dbReference>
<dbReference type="Gene3D" id="3.50.50.60">
    <property type="entry name" value="FAD/NAD(P)-binding domain"/>
    <property type="match status" value="2"/>
</dbReference>
<dbReference type="EMBL" id="JABCIY010000022">
    <property type="protein sequence ID" value="KAF7196848.1"/>
    <property type="molecule type" value="Genomic_DNA"/>
</dbReference>
<comment type="cofactor">
    <cofactor evidence="1">
        <name>NAD(+)</name>
        <dbReference type="ChEBI" id="CHEBI:57540"/>
    </cofactor>
</comment>
<organism evidence="11 12">
    <name type="scientific">Pseudocercospora fuligena</name>
    <dbReference type="NCBI Taxonomy" id="685502"/>
    <lineage>
        <taxon>Eukaryota</taxon>
        <taxon>Fungi</taxon>
        <taxon>Dikarya</taxon>
        <taxon>Ascomycota</taxon>
        <taxon>Pezizomycotina</taxon>
        <taxon>Dothideomycetes</taxon>
        <taxon>Dothideomycetidae</taxon>
        <taxon>Mycosphaerellales</taxon>
        <taxon>Mycosphaerellaceae</taxon>
        <taxon>Pseudocercospora</taxon>
    </lineage>
</organism>
<dbReference type="InterPro" id="IPR002937">
    <property type="entry name" value="Amino_oxidase"/>
</dbReference>
<keyword evidence="6 8" id="KW-0560">Oxidoreductase</keyword>
<comment type="caution">
    <text evidence="11">The sequence shown here is derived from an EMBL/GenBank/DDBJ whole genome shotgun (WGS) entry which is preliminary data.</text>
</comment>
<keyword evidence="9" id="KW-0812">Transmembrane</keyword>
<dbReference type="Pfam" id="PF01593">
    <property type="entry name" value="Amino_oxidase"/>
    <property type="match status" value="1"/>
</dbReference>
<accession>A0A8H6RT33</accession>
<dbReference type="NCBIfam" id="TIGR02734">
    <property type="entry name" value="crtI_fam"/>
    <property type="match status" value="1"/>
</dbReference>
<name>A0A8H6RT33_9PEZI</name>
<evidence type="ECO:0000313" key="11">
    <source>
        <dbReference type="EMBL" id="KAF7196848.1"/>
    </source>
</evidence>
<evidence type="ECO:0000313" key="12">
    <source>
        <dbReference type="Proteomes" id="UP000660729"/>
    </source>
</evidence>
<dbReference type="Proteomes" id="UP000660729">
    <property type="component" value="Unassembled WGS sequence"/>
</dbReference>
<feature type="transmembrane region" description="Helical" evidence="9">
    <location>
        <begin position="610"/>
        <end position="632"/>
    </location>
</feature>
<feature type="domain" description="Amine oxidase" evidence="10">
    <location>
        <begin position="38"/>
        <end position="411"/>
    </location>
</feature>
<dbReference type="SUPFAM" id="SSF51905">
    <property type="entry name" value="FAD/NAD(P)-binding domain"/>
    <property type="match status" value="1"/>
</dbReference>
<evidence type="ECO:0000256" key="7">
    <source>
        <dbReference type="ARBA" id="ARBA00034551"/>
    </source>
</evidence>
<dbReference type="AlphaFoldDB" id="A0A8H6RT33"/>
<gene>
    <name evidence="11" type="ORF">HII31_01766</name>
</gene>
<evidence type="ECO:0000256" key="4">
    <source>
        <dbReference type="ARBA" id="ARBA00013293"/>
    </source>
</evidence>
<evidence type="ECO:0000256" key="1">
    <source>
        <dbReference type="ARBA" id="ARBA00001911"/>
    </source>
</evidence>
<evidence type="ECO:0000256" key="6">
    <source>
        <dbReference type="ARBA" id="ARBA00023002"/>
    </source>
</evidence>
<dbReference type="OrthoDB" id="7777654at2759"/>
<comment type="similarity">
    <text evidence="3 8">Belongs to the carotenoid/retinoid oxidoreductase family.</text>
</comment>
<dbReference type="GO" id="GO:0016166">
    <property type="term" value="F:phytoene dehydrogenase activity"/>
    <property type="evidence" value="ECO:0007669"/>
    <property type="project" value="UniProtKB-ARBA"/>
</dbReference>
<proteinExistence type="inferred from homology"/>
<dbReference type="InterPro" id="IPR014105">
    <property type="entry name" value="Carotenoid/retinoid_OxRdtase"/>
</dbReference>
<keyword evidence="9" id="KW-0472">Membrane</keyword>
<keyword evidence="12" id="KW-1185">Reference proteome</keyword>
<dbReference type="PROSITE" id="PS00982">
    <property type="entry name" value="PHYTOENE_DH"/>
    <property type="match status" value="1"/>
</dbReference>
<protein>
    <recommendedName>
        <fullName evidence="4">Phytoene desaturase</fullName>
    </recommendedName>
    <alternativeName>
        <fullName evidence="7">Phytoene desaturase (3,4-didehydrolycopene-forming)</fullName>
    </alternativeName>
</protein>
<evidence type="ECO:0000259" key="10">
    <source>
        <dbReference type="Pfam" id="PF01593"/>
    </source>
</evidence>
<dbReference type="InterPro" id="IPR008150">
    <property type="entry name" value="Phytoene_DH_bac_CS"/>
</dbReference>
<comment type="pathway">
    <text evidence="2 8">Carotenoid biosynthesis.</text>
</comment>
<reference evidence="11" key="1">
    <citation type="submission" date="2020-04" db="EMBL/GenBank/DDBJ databases">
        <title>Draft genome resource of the tomato pathogen Pseudocercospora fuligena.</title>
        <authorList>
            <person name="Zaccaron A."/>
        </authorList>
    </citation>
    <scope>NUCLEOTIDE SEQUENCE</scope>
    <source>
        <strain evidence="11">PF001</strain>
    </source>
</reference>
<sequence>LLLSSNLLSRCKSSHQTRKTSMAKPRQKTAIVIGAGVGGVSTAARLAKAGFAVTVLEKNSFTGGRCSLIHHTPNDASSTYRFDQGPSLLLLPGLFHRTFHDLNTTLESEGVKLLKCEPNYNIWFGDGENFKMSSDLALMKTEIEKWEGKEGYERYLQYLGEAHRHYELSVEHVLLKNFTSLGDMLRWEFLKSLFELHPFESIWTRASKYFWTERLRRVFTFGSMYMGMSPFDAPGTYSLLQYTELAEGIWYPVGGFHKVVEALVKVGERLGVEYRLNTAVEKILLSEDGSKAKGVVLGDGRKLEADVVVNNSDLVYAYENLLPESEYAESLKSRPGSCSSISFYWALDRQVKELGAHNIFLADEYRESFDSIFKKHLIPDEPSFYVNVPSRVDPTAAPEGKDSIVVLVPVGHLVDAPKPTVNGSSIKSSSSTGIPPTETQNWPAMISLARKTILSTIASRTGIDISPYIIHEISNDPSIWKQTFNLDRGAILGLSHSFFNVLCFRPTTRARRPSPLTDKYLAKLGVVGRVVEVVVDLVRRRGRDVEGLYMVGASAHPGTGVPICLAGGGLVAKQICEDYGVKVPWADGEVKTKRDGRLDKMERPVWLDNWEQWCLIVFLIAVIPWLLMWVWVKTR</sequence>
<keyword evidence="9" id="KW-1133">Transmembrane helix</keyword>